<dbReference type="SUPFAM" id="SSF51735">
    <property type="entry name" value="NAD(P)-binding Rossmann-fold domains"/>
    <property type="match status" value="1"/>
</dbReference>
<protein>
    <submittedName>
        <fullName evidence="8">Malate dehydrogenase (Oxaloacetate-decarboxylating)(NADP+)</fullName>
        <ecNumber evidence="8">1.1.1.40</ecNumber>
    </submittedName>
</protein>
<dbReference type="OrthoDB" id="5365701at2759"/>
<keyword evidence="9" id="KW-1185">Reference proteome</keyword>
<dbReference type="GO" id="GO:0006108">
    <property type="term" value="P:malate metabolic process"/>
    <property type="evidence" value="ECO:0007669"/>
    <property type="project" value="TreeGrafter"/>
</dbReference>
<feature type="active site" description="Proton donor" evidence="2">
    <location>
        <position position="28"/>
    </location>
</feature>
<evidence type="ECO:0000256" key="3">
    <source>
        <dbReference type="PIRSR" id="PIRSR000106-2"/>
    </source>
</evidence>
<evidence type="ECO:0000313" key="8">
    <source>
        <dbReference type="EMBL" id="KIY98765.1"/>
    </source>
</evidence>
<feature type="binding site" evidence="4">
    <location>
        <position position="171"/>
    </location>
    <ligand>
        <name>a divalent metal cation</name>
        <dbReference type="ChEBI" id="CHEBI:60240"/>
    </ligand>
</feature>
<keyword evidence="8" id="KW-0560">Oxidoreductase</keyword>
<evidence type="ECO:0000256" key="2">
    <source>
        <dbReference type="PIRSR" id="PIRSR000106-1"/>
    </source>
</evidence>
<dbReference type="KEGG" id="mng:MNEG_9195"/>
<feature type="domain" description="Malic enzyme N-terminal" evidence="7">
    <location>
        <begin position="4"/>
        <end position="161"/>
    </location>
</feature>
<dbReference type="Pfam" id="PF00390">
    <property type="entry name" value="malic"/>
    <property type="match status" value="1"/>
</dbReference>
<dbReference type="Gene3D" id="3.40.50.10380">
    <property type="entry name" value="Malic enzyme, N-terminal domain"/>
    <property type="match status" value="1"/>
</dbReference>
<dbReference type="GO" id="GO:0004473">
    <property type="term" value="F:malate dehydrogenase (decarboxylating) (NADP+) activity"/>
    <property type="evidence" value="ECO:0007669"/>
    <property type="project" value="UniProtKB-EC"/>
</dbReference>
<dbReference type="EMBL" id="KK102070">
    <property type="protein sequence ID" value="KIY98765.1"/>
    <property type="molecule type" value="Genomic_DNA"/>
</dbReference>
<feature type="binding site" evidence="3">
    <location>
        <position position="427"/>
    </location>
    <ligand>
        <name>(S)-malate</name>
        <dbReference type="ChEBI" id="CHEBI:15589"/>
    </ligand>
</feature>
<dbReference type="SMART" id="SM01274">
    <property type="entry name" value="malic"/>
    <property type="match status" value="1"/>
</dbReference>
<dbReference type="PIRSF" id="PIRSF000106">
    <property type="entry name" value="ME"/>
    <property type="match status" value="1"/>
</dbReference>
<evidence type="ECO:0000256" key="1">
    <source>
        <dbReference type="ARBA" id="ARBA00008785"/>
    </source>
</evidence>
<dbReference type="InterPro" id="IPR046346">
    <property type="entry name" value="Aminoacid_DH-like_N_sf"/>
</dbReference>
<evidence type="ECO:0000256" key="5">
    <source>
        <dbReference type="SAM" id="MobiDB-lite"/>
    </source>
</evidence>
<dbReference type="InterPro" id="IPR036291">
    <property type="entry name" value="NAD(P)-bd_dom_sf"/>
</dbReference>
<feature type="region of interest" description="Disordered" evidence="5">
    <location>
        <begin position="392"/>
        <end position="414"/>
    </location>
</feature>
<dbReference type="AlphaFoldDB" id="A0A0D2MX08"/>
<evidence type="ECO:0000313" key="9">
    <source>
        <dbReference type="Proteomes" id="UP000054498"/>
    </source>
</evidence>
<dbReference type="EC" id="1.1.1.40" evidence="8"/>
<dbReference type="RefSeq" id="XP_013897785.1">
    <property type="nucleotide sequence ID" value="XM_014042331.1"/>
</dbReference>
<reference evidence="8 9" key="1">
    <citation type="journal article" date="2013" name="BMC Genomics">
        <title>Reconstruction of the lipid metabolism for the microalga Monoraphidium neglectum from its genome sequence reveals characteristics suitable for biofuel production.</title>
        <authorList>
            <person name="Bogen C."/>
            <person name="Al-Dilaimi A."/>
            <person name="Albersmeier A."/>
            <person name="Wichmann J."/>
            <person name="Grundmann M."/>
            <person name="Rupp O."/>
            <person name="Lauersen K.J."/>
            <person name="Blifernez-Klassen O."/>
            <person name="Kalinowski J."/>
            <person name="Goesmann A."/>
            <person name="Mussgnug J.H."/>
            <person name="Kruse O."/>
        </authorList>
    </citation>
    <scope>NUCLEOTIDE SEQUENCE [LARGE SCALE GENOMIC DNA]</scope>
    <source>
        <strain evidence="8 9">SAG 48.87</strain>
    </source>
</reference>
<dbReference type="PRINTS" id="PR00072">
    <property type="entry name" value="MALOXRDTASE"/>
</dbReference>
<feature type="domain" description="Malic enzyme NAD-binding" evidence="6">
    <location>
        <begin position="172"/>
        <end position="496"/>
    </location>
</feature>
<sequence length="511" mass="52306">MALKESSRDVFYALLQGPDLEALLRVVYTPTIGEACLRFGSLIPRPSCLYVSAAMAGSVAEAVANWPQQGVRLAVVTDGERILGLGDLGCHGAGIPIGKCIVYAAAGLPPDWLLPIVVDVGTENAGLREGDPLYVGLPQRRLRGDAYYSLMEAFSMLQRLRASGTPTFNDDIECTAGVTVAALLGALRVQGVLPLEQQRFLFFGAGQASLGTARLIVRLMQRRGVPESVARSAIWMIDSRGLITTARKGLTPEKAEFAQDPTGQLPPDLAQASAGEGTPIAARGGRSQAQVAAALLQRAIAALRPTALVGAATVGGAFDRGVLEALVQSAAAEAGPDARPLCFALSNPTEKAEVRFGDAWEWSGGRVVYASGTAFPGLAVASDGSAVPLEAPPNPWASQATSAGGVEPGGSRGAGAGARVLRPAQCNNSHVFPGLALGCIATGASAVNDDMLLAAAGAIAGMVTPGELASECVLPSMARLRETTAAVAAAVAAVAFGDELGTVTVDSARCA</sequence>
<feature type="active site" description="Proton acceptor" evidence="2">
    <location>
        <position position="99"/>
    </location>
</feature>
<comment type="cofactor">
    <cofactor evidence="4">
        <name>Mg(2+)</name>
        <dbReference type="ChEBI" id="CHEBI:18420"/>
    </cofactor>
    <cofactor evidence="4">
        <name>Mn(2+)</name>
        <dbReference type="ChEBI" id="CHEBI:29035"/>
    </cofactor>
    <text evidence="4">Divalent metal cations. Prefers magnesium or manganese.</text>
</comment>
<dbReference type="STRING" id="145388.A0A0D2MX08"/>
<dbReference type="InterPro" id="IPR012302">
    <property type="entry name" value="Malic_NAD-bd"/>
</dbReference>
<dbReference type="InterPro" id="IPR001891">
    <property type="entry name" value="Malic_OxRdtase"/>
</dbReference>
<dbReference type="SUPFAM" id="SSF53223">
    <property type="entry name" value="Aminoacid dehydrogenase-like, N-terminal domain"/>
    <property type="match status" value="1"/>
</dbReference>
<dbReference type="PANTHER" id="PTHR23406:SF79">
    <property type="entry name" value="MALATE DEHYDROGENASE (OXALOACETATE-DECARBOXYLATING)"/>
    <property type="match status" value="1"/>
</dbReference>
<gene>
    <name evidence="8" type="ORF">MNEG_9195</name>
</gene>
<evidence type="ECO:0000256" key="4">
    <source>
        <dbReference type="PIRSR" id="PIRSR000106-3"/>
    </source>
</evidence>
<accession>A0A0D2MX08</accession>
<dbReference type="GO" id="GO:0046872">
    <property type="term" value="F:metal ion binding"/>
    <property type="evidence" value="ECO:0007669"/>
    <property type="project" value="UniProtKB-KW"/>
</dbReference>
<organism evidence="8 9">
    <name type="scientific">Monoraphidium neglectum</name>
    <dbReference type="NCBI Taxonomy" id="145388"/>
    <lineage>
        <taxon>Eukaryota</taxon>
        <taxon>Viridiplantae</taxon>
        <taxon>Chlorophyta</taxon>
        <taxon>core chlorophytes</taxon>
        <taxon>Chlorophyceae</taxon>
        <taxon>CS clade</taxon>
        <taxon>Sphaeropleales</taxon>
        <taxon>Selenastraceae</taxon>
        <taxon>Monoraphidium</taxon>
    </lineage>
</organism>
<dbReference type="PANTHER" id="PTHR23406">
    <property type="entry name" value="MALIC ENZYME-RELATED"/>
    <property type="match status" value="1"/>
</dbReference>
<dbReference type="Proteomes" id="UP000054498">
    <property type="component" value="Unassembled WGS sequence"/>
</dbReference>
<dbReference type="GO" id="GO:0051287">
    <property type="term" value="F:NAD binding"/>
    <property type="evidence" value="ECO:0007669"/>
    <property type="project" value="InterPro"/>
</dbReference>
<comment type="similarity">
    <text evidence="1">Belongs to the malic enzymes family.</text>
</comment>
<dbReference type="GeneID" id="25742070"/>
<feature type="binding site" evidence="3">
    <location>
        <position position="81"/>
    </location>
    <ligand>
        <name>(S)-malate</name>
        <dbReference type="ChEBI" id="CHEBI:15589"/>
    </ligand>
</feature>
<dbReference type="SMART" id="SM00919">
    <property type="entry name" value="Malic_M"/>
    <property type="match status" value="1"/>
</dbReference>
<keyword evidence="4" id="KW-0479">Metal-binding</keyword>
<feature type="binding site" evidence="3">
    <location>
        <position position="347"/>
    </location>
    <ligand>
        <name>(S)-malate</name>
        <dbReference type="ChEBI" id="CHEBI:15589"/>
    </ligand>
</feature>
<proteinExistence type="inferred from homology"/>
<dbReference type="InterPro" id="IPR037062">
    <property type="entry name" value="Malic_N_dom_sf"/>
</dbReference>
<dbReference type="InterPro" id="IPR012301">
    <property type="entry name" value="Malic_N_dom"/>
</dbReference>
<dbReference type="Pfam" id="PF03949">
    <property type="entry name" value="Malic_M"/>
    <property type="match status" value="2"/>
</dbReference>
<name>A0A0D2MX08_9CHLO</name>
<evidence type="ECO:0000259" key="6">
    <source>
        <dbReference type="SMART" id="SM00919"/>
    </source>
</evidence>
<evidence type="ECO:0000259" key="7">
    <source>
        <dbReference type="SMART" id="SM01274"/>
    </source>
</evidence>
<dbReference type="Gene3D" id="3.40.50.720">
    <property type="entry name" value="NAD(P)-binding Rossmann-like Domain"/>
    <property type="match status" value="1"/>
</dbReference>